<dbReference type="EMBL" id="QYRT01000061">
    <property type="protein sequence ID" value="TIH29492.1"/>
    <property type="molecule type" value="Genomic_DNA"/>
</dbReference>
<reference evidence="1 2" key="1">
    <citation type="journal article" date="2019" name="Microorganisms">
        <title>Systematic Affiliation and Genome Analysis of Subtercola vilae DB165(T) with Particular Emphasis on Cold Adaptation of an Isolate from a High-Altitude Cold Volcano Lake.</title>
        <authorList>
            <person name="Villalobos A.S."/>
            <person name="Wiese J."/>
            <person name="Imhoff J.F."/>
            <person name="Dorador C."/>
            <person name="Keller A."/>
            <person name="Hentschel U."/>
        </authorList>
    </citation>
    <scope>NUCLEOTIDE SEQUENCE [LARGE SCALE GENOMIC DNA]</scope>
    <source>
        <strain evidence="1 2">DB165</strain>
    </source>
</reference>
<dbReference type="Proteomes" id="UP000306192">
    <property type="component" value="Unassembled WGS sequence"/>
</dbReference>
<evidence type="ECO:0000313" key="2">
    <source>
        <dbReference type="Proteomes" id="UP000306192"/>
    </source>
</evidence>
<evidence type="ECO:0008006" key="3">
    <source>
        <dbReference type="Google" id="ProtNLM"/>
    </source>
</evidence>
<organism evidence="1 2">
    <name type="scientific">Subtercola vilae</name>
    <dbReference type="NCBI Taxonomy" id="2056433"/>
    <lineage>
        <taxon>Bacteria</taxon>
        <taxon>Bacillati</taxon>
        <taxon>Actinomycetota</taxon>
        <taxon>Actinomycetes</taxon>
        <taxon>Micrococcales</taxon>
        <taxon>Microbacteriaceae</taxon>
        <taxon>Subtercola</taxon>
    </lineage>
</organism>
<evidence type="ECO:0000313" key="1">
    <source>
        <dbReference type="EMBL" id="TIH29492.1"/>
    </source>
</evidence>
<name>A0A4T2BGP2_9MICO</name>
<dbReference type="AlphaFoldDB" id="A0A4T2BGP2"/>
<protein>
    <recommendedName>
        <fullName evidence="3">DUF2795 domain-containing protein</fullName>
    </recommendedName>
</protein>
<gene>
    <name evidence="1" type="ORF">D4765_17920</name>
</gene>
<proteinExistence type="predicted"/>
<accession>A0A4T2BGP2</accession>
<comment type="caution">
    <text evidence="1">The sequence shown here is derived from an EMBL/GenBank/DDBJ whole genome shotgun (WGS) entry which is preliminary data.</text>
</comment>
<sequence>MSAEVVTRMDLQHAVAGAFAKTPATVPDLLAAATKSESHPDVLEIIRGLPPAARFVHLSQLWDYLPDMDIE</sequence>
<dbReference type="RefSeq" id="WP_136643674.1">
    <property type="nucleotide sequence ID" value="NZ_QYRT01000061.1"/>
</dbReference>
<keyword evidence="2" id="KW-1185">Reference proteome</keyword>